<reference evidence="3" key="1">
    <citation type="journal article" date="2012" name="PLoS Genet.">
        <title>The genomes of the fungal plant pathogens Cladosporium fulvum and Dothistroma septosporum reveal adaptation to different hosts and lifestyles but also signatures of common ancestry.</title>
        <authorList>
            <person name="de Wit P.J.G.M."/>
            <person name="van der Burgt A."/>
            <person name="Oekmen B."/>
            <person name="Stergiopoulos I."/>
            <person name="Abd-Elsalam K.A."/>
            <person name="Aerts A.L."/>
            <person name="Bahkali A.H."/>
            <person name="Beenen H.G."/>
            <person name="Chettri P."/>
            <person name="Cox M.P."/>
            <person name="Datema E."/>
            <person name="de Vries R.P."/>
            <person name="Dhillon B."/>
            <person name="Ganley A.R."/>
            <person name="Griffiths S.A."/>
            <person name="Guo Y."/>
            <person name="Hamelin R.C."/>
            <person name="Henrissat B."/>
            <person name="Kabir M.S."/>
            <person name="Jashni M.K."/>
            <person name="Kema G."/>
            <person name="Klaubauf S."/>
            <person name="Lapidus A."/>
            <person name="Levasseur A."/>
            <person name="Lindquist E."/>
            <person name="Mehrabi R."/>
            <person name="Ohm R.A."/>
            <person name="Owen T.J."/>
            <person name="Salamov A."/>
            <person name="Schwelm A."/>
            <person name="Schijlen E."/>
            <person name="Sun H."/>
            <person name="van den Burg H.A."/>
            <person name="van Ham R.C.H.J."/>
            <person name="Zhang S."/>
            <person name="Goodwin S.B."/>
            <person name="Grigoriev I.V."/>
            <person name="Collemare J."/>
            <person name="Bradshaw R.E."/>
        </authorList>
    </citation>
    <scope>NUCLEOTIDE SEQUENCE [LARGE SCALE GENOMIC DNA]</scope>
    <source>
        <strain evidence="3">NZE10 / CBS 128990</strain>
    </source>
</reference>
<dbReference type="InterPro" id="IPR050587">
    <property type="entry name" value="GNT1/Glycosyltrans_8"/>
</dbReference>
<keyword evidence="1" id="KW-0472">Membrane</keyword>
<keyword evidence="1" id="KW-1133">Transmembrane helix</keyword>
<dbReference type="Gene3D" id="3.90.550.10">
    <property type="entry name" value="Spore Coat Polysaccharide Biosynthesis Protein SpsA, Chain A"/>
    <property type="match status" value="1"/>
</dbReference>
<reference evidence="2 3" key="2">
    <citation type="journal article" date="2012" name="PLoS Pathog.">
        <title>Diverse lifestyles and strategies of plant pathogenesis encoded in the genomes of eighteen Dothideomycetes fungi.</title>
        <authorList>
            <person name="Ohm R.A."/>
            <person name="Feau N."/>
            <person name="Henrissat B."/>
            <person name="Schoch C.L."/>
            <person name="Horwitz B.A."/>
            <person name="Barry K.W."/>
            <person name="Condon B.J."/>
            <person name="Copeland A.C."/>
            <person name="Dhillon B."/>
            <person name="Glaser F."/>
            <person name="Hesse C.N."/>
            <person name="Kosti I."/>
            <person name="LaButti K."/>
            <person name="Lindquist E.A."/>
            <person name="Lucas S."/>
            <person name="Salamov A.A."/>
            <person name="Bradshaw R.E."/>
            <person name="Ciuffetti L."/>
            <person name="Hamelin R.C."/>
            <person name="Kema G.H.J."/>
            <person name="Lawrence C."/>
            <person name="Scott J.A."/>
            <person name="Spatafora J.W."/>
            <person name="Turgeon B.G."/>
            <person name="de Wit P.J.G.M."/>
            <person name="Zhong S."/>
            <person name="Goodwin S.B."/>
            <person name="Grigoriev I.V."/>
        </authorList>
    </citation>
    <scope>NUCLEOTIDE SEQUENCE [LARGE SCALE GENOMIC DNA]</scope>
    <source>
        <strain evidence="3">NZE10 / CBS 128990</strain>
    </source>
</reference>
<dbReference type="HOGENOM" id="CLU_515814_0_0_1"/>
<dbReference type="AlphaFoldDB" id="N1PPF8"/>
<dbReference type="SUPFAM" id="SSF53448">
    <property type="entry name" value="Nucleotide-diphospho-sugar transferases"/>
    <property type="match status" value="1"/>
</dbReference>
<evidence type="ECO:0000313" key="3">
    <source>
        <dbReference type="Proteomes" id="UP000016933"/>
    </source>
</evidence>
<name>N1PPF8_DOTSN</name>
<feature type="transmembrane region" description="Helical" evidence="1">
    <location>
        <begin position="36"/>
        <end position="56"/>
    </location>
</feature>
<keyword evidence="2" id="KW-0808">Transferase</keyword>
<dbReference type="EMBL" id="KB446539">
    <property type="protein sequence ID" value="EME44314.1"/>
    <property type="molecule type" value="Genomic_DNA"/>
</dbReference>
<organism evidence="2 3">
    <name type="scientific">Dothistroma septosporum (strain NZE10 / CBS 128990)</name>
    <name type="common">Red band needle blight fungus</name>
    <name type="synonym">Mycosphaerella pini</name>
    <dbReference type="NCBI Taxonomy" id="675120"/>
    <lineage>
        <taxon>Eukaryota</taxon>
        <taxon>Fungi</taxon>
        <taxon>Dikarya</taxon>
        <taxon>Ascomycota</taxon>
        <taxon>Pezizomycotina</taxon>
        <taxon>Dothideomycetes</taxon>
        <taxon>Dothideomycetidae</taxon>
        <taxon>Mycosphaerellales</taxon>
        <taxon>Mycosphaerellaceae</taxon>
        <taxon>Dothistroma</taxon>
    </lineage>
</organism>
<dbReference type="GO" id="GO:0016740">
    <property type="term" value="F:transferase activity"/>
    <property type="evidence" value="ECO:0007669"/>
    <property type="project" value="UniProtKB-KW"/>
</dbReference>
<keyword evidence="3" id="KW-1185">Reference proteome</keyword>
<evidence type="ECO:0000256" key="1">
    <source>
        <dbReference type="SAM" id="Phobius"/>
    </source>
</evidence>
<gene>
    <name evidence="2" type="ORF">DOTSEDRAFT_34786</name>
</gene>
<dbReference type="PANTHER" id="PTHR11183">
    <property type="entry name" value="GLYCOGENIN SUBFAMILY MEMBER"/>
    <property type="match status" value="1"/>
</dbReference>
<proteinExistence type="predicted"/>
<dbReference type="Proteomes" id="UP000016933">
    <property type="component" value="Unassembled WGS sequence"/>
</dbReference>
<dbReference type="STRING" id="675120.N1PPF8"/>
<accession>N1PPF8</accession>
<dbReference type="OrthoDB" id="2014201at2759"/>
<dbReference type="InterPro" id="IPR029044">
    <property type="entry name" value="Nucleotide-diphossugar_trans"/>
</dbReference>
<evidence type="ECO:0000313" key="2">
    <source>
        <dbReference type="EMBL" id="EME44314.1"/>
    </source>
</evidence>
<sequence>MVVYKGINAQQIHLSVGWLPSLELVQNMAHSRTWRAAIALIVTTLLLFIFGVPLGARPGRPTEQNPWHALRYPSSLTAASNVDWSEYAYSQYATSTDYLCNSLLIFESLGRPGSKPSRVMMYPDAWSTTDATSRGRLLLKARDEYRVILQPVVVQHYSENGTTWADIFTKLLAFNQTAFQRVLSLDSDATVVQPLDELFLMPPAPVAMPRAYWLTDKPTLSSQLVLVEPSKFEMSRVLAALRHRKYNEFDMEIVNDLYGKNCIVIPHRRYDLLSGEFRNTEHSLYLGSNEESWDPDAAYQEAKFLHFSDWPLPKPWLPTTQKQIDEVVPACWTRDDGTQDCRDRDRWLLVYEDFLERREGSDDATHVCGSEFMPSRRDHNVNRSFEKSAWSVPESLAAFIYDLRCGQQVIDLVPIERKSHATVALGFGAAFTCPIVTSVQHVMTTRDGFVSSPHSPADLSSTYYAIRVRRSGYSSCDMDSHRRQALTVKSLFAAGPPPPLQLPGELRSSIYELVLLQSGGVLNITSAT</sequence>
<protein>
    <submittedName>
        <fullName evidence="2">Glycosyltransferase family 8 protein</fullName>
    </submittedName>
</protein>
<keyword evidence="1" id="KW-0812">Transmembrane</keyword>
<dbReference type="eggNOG" id="KOG1950">
    <property type="taxonomic scope" value="Eukaryota"/>
</dbReference>